<evidence type="ECO:0000313" key="1">
    <source>
        <dbReference type="EMBL" id="KAL0510122.1"/>
    </source>
</evidence>
<proteinExistence type="predicted"/>
<name>A0AAW3ARH8_9TRYP</name>
<dbReference type="EMBL" id="JBAMZK010000014">
    <property type="protein sequence ID" value="KAL0510122.1"/>
    <property type="molecule type" value="Genomic_DNA"/>
</dbReference>
<sequence>MPEEQEHLRRTIEAHTAALGFGPVNHYIGRMSPNAARLCTLKGGFLYDSDRYVDNQRYDTPSLRQYDGGEGCQVVVVPCLLDVSGIKYVCIGRLHGVTAALSTPKGRAFGVLYE</sequence>
<keyword evidence="2" id="KW-1185">Reference proteome</keyword>
<gene>
    <name evidence="1" type="ORF">Q4I31_001985</name>
</gene>
<reference evidence="1 2" key="1">
    <citation type="submission" date="2024-02" db="EMBL/GenBank/DDBJ databases">
        <title>FIRST GENOME SEQUENCES OF Leishmania (Viannia) shawi, Leishmania (Viannia) lindenbergi AND Leishmania (Viannia) utingensis.</title>
        <authorList>
            <person name="Resadore F."/>
            <person name="Custodio M.G.F."/>
            <person name="Boite M.C."/>
            <person name="Cupolillo E."/>
            <person name="Ferreira G.E.M."/>
        </authorList>
    </citation>
    <scope>NUCLEOTIDE SEQUENCE [LARGE SCALE GENOMIC DNA]</scope>
    <source>
        <strain evidence="1 2">MHOM/BR/1966/M15733</strain>
    </source>
</reference>
<accession>A0AAW3ARH8</accession>
<evidence type="ECO:0000313" key="2">
    <source>
        <dbReference type="Proteomes" id="UP001500131"/>
    </source>
</evidence>
<dbReference type="Gene3D" id="3.20.20.370">
    <property type="entry name" value="Glycoside hydrolase/deacetylase"/>
    <property type="match status" value="1"/>
</dbReference>
<organism evidence="1 2">
    <name type="scientific">Leishmania lindenbergi</name>
    <dbReference type="NCBI Taxonomy" id="651832"/>
    <lineage>
        <taxon>Eukaryota</taxon>
        <taxon>Discoba</taxon>
        <taxon>Euglenozoa</taxon>
        <taxon>Kinetoplastea</taxon>
        <taxon>Metakinetoplastina</taxon>
        <taxon>Trypanosomatida</taxon>
        <taxon>Trypanosomatidae</taxon>
        <taxon>Leishmaniinae</taxon>
        <taxon>Leishmania</taxon>
    </lineage>
</organism>
<protein>
    <submittedName>
        <fullName evidence="1">Uncharacterized protein</fullName>
    </submittedName>
</protein>
<dbReference type="AlphaFoldDB" id="A0AAW3ARH8"/>
<comment type="caution">
    <text evidence="1">The sequence shown here is derived from an EMBL/GenBank/DDBJ whole genome shotgun (WGS) entry which is preliminary data.</text>
</comment>
<dbReference type="Proteomes" id="UP001500131">
    <property type="component" value="Unassembled WGS sequence"/>
</dbReference>